<keyword evidence="7" id="KW-1015">Disulfide bond</keyword>
<keyword evidence="2" id="KW-0645">Protease</keyword>
<evidence type="ECO:0000256" key="1">
    <source>
        <dbReference type="ARBA" id="ARBA00007664"/>
    </source>
</evidence>
<gene>
    <name evidence="11" type="ORF">H9Y04_32985</name>
</gene>
<protein>
    <submittedName>
        <fullName evidence="11">Ig domain-containing protein</fullName>
    </submittedName>
</protein>
<feature type="domain" description="Peptidase S1A alpha-lytic prodomain" evidence="10">
    <location>
        <begin position="178"/>
        <end position="230"/>
    </location>
</feature>
<accession>A0ABR7SRS6</accession>
<comment type="similarity">
    <text evidence="1">Belongs to the peptidase S1 family.</text>
</comment>
<feature type="region of interest" description="Disordered" evidence="8">
    <location>
        <begin position="25"/>
        <end position="67"/>
    </location>
</feature>
<dbReference type="InterPro" id="IPR015919">
    <property type="entry name" value="Cadherin-like_sf"/>
</dbReference>
<dbReference type="InterPro" id="IPR035070">
    <property type="entry name" value="Streptogrisin_prodomain"/>
</dbReference>
<dbReference type="Gene3D" id="2.60.40.10">
    <property type="entry name" value="Immunoglobulins"/>
    <property type="match status" value="2"/>
</dbReference>
<organism evidence="11 12">
    <name type="scientific">Streptomyces polyasparticus</name>
    <dbReference type="NCBI Taxonomy" id="2767826"/>
    <lineage>
        <taxon>Bacteria</taxon>
        <taxon>Bacillati</taxon>
        <taxon>Actinomycetota</taxon>
        <taxon>Actinomycetes</taxon>
        <taxon>Kitasatosporales</taxon>
        <taxon>Streptomycetaceae</taxon>
        <taxon>Streptomyces</taxon>
    </lineage>
</organism>
<dbReference type="Pfam" id="PF02983">
    <property type="entry name" value="Pro_Al_protease"/>
    <property type="match status" value="1"/>
</dbReference>
<dbReference type="EMBL" id="JACTVJ010000019">
    <property type="protein sequence ID" value="MBC9717355.1"/>
    <property type="molecule type" value="Genomic_DNA"/>
</dbReference>
<evidence type="ECO:0000256" key="4">
    <source>
        <dbReference type="ARBA" id="ARBA00022801"/>
    </source>
</evidence>
<evidence type="ECO:0000256" key="7">
    <source>
        <dbReference type="ARBA" id="ARBA00023157"/>
    </source>
</evidence>
<dbReference type="Gene3D" id="2.40.10.10">
    <property type="entry name" value="Trypsin-like serine proteases"/>
    <property type="match status" value="2"/>
</dbReference>
<evidence type="ECO:0000259" key="10">
    <source>
        <dbReference type="Pfam" id="PF02983"/>
    </source>
</evidence>
<feature type="transmembrane region" description="Helical" evidence="9">
    <location>
        <begin position="67"/>
        <end position="84"/>
    </location>
</feature>
<dbReference type="InterPro" id="IPR004236">
    <property type="entry name" value="Pept_S1_alpha_lytic"/>
</dbReference>
<keyword evidence="4" id="KW-0378">Hydrolase</keyword>
<evidence type="ECO:0000313" key="12">
    <source>
        <dbReference type="Proteomes" id="UP000642284"/>
    </source>
</evidence>
<evidence type="ECO:0000256" key="2">
    <source>
        <dbReference type="ARBA" id="ARBA00022670"/>
    </source>
</evidence>
<evidence type="ECO:0000313" key="11">
    <source>
        <dbReference type="EMBL" id="MBC9717355.1"/>
    </source>
</evidence>
<dbReference type="SUPFAM" id="SSF49313">
    <property type="entry name" value="Cadherin-like"/>
    <property type="match status" value="2"/>
</dbReference>
<dbReference type="InterPro" id="IPR001316">
    <property type="entry name" value="Pept_S1A_streptogrisin"/>
</dbReference>
<keyword evidence="9" id="KW-0472">Membrane</keyword>
<keyword evidence="5" id="KW-0720">Serine protease</keyword>
<dbReference type="InterPro" id="IPR013783">
    <property type="entry name" value="Ig-like_fold"/>
</dbReference>
<dbReference type="InterPro" id="IPR009003">
    <property type="entry name" value="Peptidase_S1_PA"/>
</dbReference>
<proteinExistence type="inferred from homology"/>
<dbReference type="InterPro" id="IPR043504">
    <property type="entry name" value="Peptidase_S1_PA_chymotrypsin"/>
</dbReference>
<keyword evidence="3" id="KW-0732">Signal</keyword>
<keyword evidence="9" id="KW-0812">Transmembrane</keyword>
<dbReference type="SUPFAM" id="SSF50494">
    <property type="entry name" value="Trypsin-like serine proteases"/>
    <property type="match status" value="1"/>
</dbReference>
<dbReference type="CDD" id="cd21112">
    <property type="entry name" value="alphaLP-like"/>
    <property type="match status" value="1"/>
</dbReference>
<keyword evidence="6" id="KW-0865">Zymogen</keyword>
<name>A0ABR7SRS6_9ACTN</name>
<evidence type="ECO:0000256" key="8">
    <source>
        <dbReference type="SAM" id="MobiDB-lite"/>
    </source>
</evidence>
<dbReference type="Proteomes" id="UP000642284">
    <property type="component" value="Unassembled WGS sequence"/>
</dbReference>
<reference evidence="11 12" key="1">
    <citation type="submission" date="2020-08" db="EMBL/GenBank/DDBJ databases">
        <title>Genemic of Streptomyces polyaspartic.</title>
        <authorList>
            <person name="Liu W."/>
        </authorList>
    </citation>
    <scope>NUCLEOTIDE SEQUENCE [LARGE SCALE GENOMIC DNA]</scope>
    <source>
        <strain evidence="11 12">TRM66268-LWL</strain>
    </source>
</reference>
<feature type="compositionally biased region" description="Basic residues" evidence="8">
    <location>
        <begin position="50"/>
        <end position="65"/>
    </location>
</feature>
<evidence type="ECO:0000256" key="9">
    <source>
        <dbReference type="SAM" id="Phobius"/>
    </source>
</evidence>
<evidence type="ECO:0000256" key="6">
    <source>
        <dbReference type="ARBA" id="ARBA00023145"/>
    </source>
</evidence>
<keyword evidence="9" id="KW-1133">Transmembrane helix</keyword>
<sequence>MLRGRYGEQAAVVRLACLRQELRGLPTLGRTPPHAPGSTPARPREDPPVSHRHGSTRDRRTRRPRTSVAWGAAAAGLLLTLGALQHSAQAQPAPPSPDPALVEAVQRDLGLTRQQAGQRLAGEAAAGRTATALRGQLGDRLAGLWFDAETGRLVAAVTDAADADAVRAAGAGVHMAEHSAAELDAVARQITRLVGNGKEGVRSWGVDVRANQVRVEVGKGADARFLKTLGVFGDRVRVETGADTPRQQGGEVAGGEKWVPGSESPCSIGFSVTRSGGAKAFVTAGHCANDANQPAYGKDGTRLGTSNKGGTGSYNNREGDFGIVDVDQAGWSLSGRVEGYGQADVTLTGSQEAVVGTLVCRSGQTSQYRCGEVTQVNQSVDYGNVVIDGLSYTDACSAGGDSGGSYVTASGGKAVGIHSGGGSNTCGSSGETFTIFQPVNEALSKFSAALVTGAPQPGEVTVAAVSDRHTAVGQRAEVANSAEGGTAPYTWSAGGLPAGLAIDRSTGTISGAASAEGVSKVTVTATDSAGKSGSTSFTWTVGDTGGGELSLQNPGGQTAYLGKPVDLQVVASGGTGTRTFTAVGLPAGLSIDRASGRITGAPTRWGSTTSRITVTDGAGRSASADVTWFIFF</sequence>
<dbReference type="PRINTS" id="PR00861">
    <property type="entry name" value="ALYTICPTASE"/>
</dbReference>
<keyword evidence="12" id="KW-1185">Reference proteome</keyword>
<dbReference type="Gene3D" id="3.30.300.50">
    <property type="match status" value="2"/>
</dbReference>
<evidence type="ECO:0000256" key="3">
    <source>
        <dbReference type="ARBA" id="ARBA00022729"/>
    </source>
</evidence>
<evidence type="ECO:0000256" key="5">
    <source>
        <dbReference type="ARBA" id="ARBA00022825"/>
    </source>
</evidence>
<comment type="caution">
    <text evidence="11">The sequence shown here is derived from an EMBL/GenBank/DDBJ whole genome shotgun (WGS) entry which is preliminary data.</text>
</comment>
<dbReference type="Pfam" id="PF05345">
    <property type="entry name" value="He_PIG"/>
    <property type="match status" value="2"/>
</dbReference>